<dbReference type="KEGG" id="mspg:F6B93_21575"/>
<dbReference type="EMBL" id="CP046600">
    <property type="protein sequence ID" value="QUR69312.1"/>
    <property type="molecule type" value="Genomic_DNA"/>
</dbReference>
<dbReference type="InterPro" id="IPR011576">
    <property type="entry name" value="Pyridox_Oxase_N"/>
</dbReference>
<gene>
    <name evidence="2" type="ORF">F6B93_21575</name>
</gene>
<dbReference type="Pfam" id="PF01243">
    <property type="entry name" value="PNPOx_N"/>
    <property type="match status" value="1"/>
</dbReference>
<dbReference type="SUPFAM" id="SSF50475">
    <property type="entry name" value="FMN-binding split barrel"/>
    <property type="match status" value="1"/>
</dbReference>
<proteinExistence type="predicted"/>
<dbReference type="Proteomes" id="UP000682202">
    <property type="component" value="Chromosome"/>
</dbReference>
<evidence type="ECO:0000313" key="2">
    <source>
        <dbReference type="EMBL" id="QUR69312.1"/>
    </source>
</evidence>
<accession>A0A975PYN1</accession>
<dbReference type="InterPro" id="IPR012349">
    <property type="entry name" value="Split_barrel_FMN-bd"/>
</dbReference>
<reference evidence="2" key="1">
    <citation type="submission" date="2019-12" db="EMBL/GenBank/DDBJ databases">
        <title>Mycobacterium spongiae sp. nov.</title>
        <authorList>
            <person name="Stinear T."/>
        </authorList>
    </citation>
    <scope>NUCLEOTIDE SEQUENCE</scope>
    <source>
        <strain evidence="2">FSD4b-SM</strain>
    </source>
</reference>
<dbReference type="Gene3D" id="2.30.110.10">
    <property type="entry name" value="Electron Transport, Fmn-binding Protein, Chain A"/>
    <property type="match status" value="1"/>
</dbReference>
<dbReference type="AlphaFoldDB" id="A0A975PYN1"/>
<protein>
    <submittedName>
        <fullName evidence="2">Pyridoxamine 5-phosphate oxidase</fullName>
    </submittedName>
</protein>
<evidence type="ECO:0000313" key="3">
    <source>
        <dbReference type="Proteomes" id="UP000682202"/>
    </source>
</evidence>
<feature type="domain" description="Pyridoxamine 5'-phosphate oxidase N-terminal" evidence="1">
    <location>
        <begin position="30"/>
        <end position="132"/>
    </location>
</feature>
<dbReference type="RefSeq" id="WP_211696898.1">
    <property type="nucleotide sequence ID" value="NZ_CP046600.1"/>
</dbReference>
<name>A0A975PYN1_9MYCO</name>
<sequence>MEAVRNNAHAAFTTSKRVVMFPKRKATHYLHPAMREFISRRHMVFIATADARGHADSSVRFGPLGFVQTLDENTILYPEYRGGESLASADNILENPYVGMLFIDSFQHGLELHVNGRAKVVENAELLNSLADGTAHEILETPLSAQNYSAEMLEPLVQATLTINKPRVERWIVVKVTGAYIHRAKHVPLFRKGKRKDIPRGTVEQNFTGSGRLTASALPTTLG</sequence>
<dbReference type="PANTHER" id="PTHR42815">
    <property type="entry name" value="FAD-BINDING, PUTATIVE (AFU_ORTHOLOGUE AFUA_6G07600)-RELATED"/>
    <property type="match status" value="1"/>
</dbReference>
<evidence type="ECO:0000259" key="1">
    <source>
        <dbReference type="Pfam" id="PF01243"/>
    </source>
</evidence>
<dbReference type="PANTHER" id="PTHR42815:SF2">
    <property type="entry name" value="FAD-BINDING, PUTATIVE (AFU_ORTHOLOGUE AFUA_6G07600)-RELATED"/>
    <property type="match status" value="1"/>
</dbReference>
<keyword evidence="3" id="KW-1185">Reference proteome</keyword>
<organism evidence="2 3">
    <name type="scientific">Mycobacterium spongiae</name>
    <dbReference type="NCBI Taxonomy" id="886343"/>
    <lineage>
        <taxon>Bacteria</taxon>
        <taxon>Bacillati</taxon>
        <taxon>Actinomycetota</taxon>
        <taxon>Actinomycetes</taxon>
        <taxon>Mycobacteriales</taxon>
        <taxon>Mycobacteriaceae</taxon>
        <taxon>Mycobacterium</taxon>
    </lineage>
</organism>